<gene>
    <name evidence="1" type="ORF">RW095_04450</name>
</gene>
<evidence type="ECO:0000313" key="2">
    <source>
        <dbReference type="Proteomes" id="UP001302652"/>
    </source>
</evidence>
<accession>A0ABZ0EDY1</accession>
<keyword evidence="2" id="KW-1185">Reference proteome</keyword>
<proteinExistence type="predicted"/>
<organism evidence="1 2">
    <name type="scientific">Paraburkholderia kirstenboschensis</name>
    <dbReference type="NCBI Taxonomy" id="1245436"/>
    <lineage>
        <taxon>Bacteria</taxon>
        <taxon>Pseudomonadati</taxon>
        <taxon>Pseudomonadota</taxon>
        <taxon>Betaproteobacteria</taxon>
        <taxon>Burkholderiales</taxon>
        <taxon>Burkholderiaceae</taxon>
        <taxon>Paraburkholderia</taxon>
    </lineage>
</organism>
<dbReference type="Proteomes" id="UP001302652">
    <property type="component" value="Chromosome 3"/>
</dbReference>
<protein>
    <recommendedName>
        <fullName evidence="3">Transposase</fullName>
    </recommendedName>
</protein>
<dbReference type="EMBL" id="CP136511">
    <property type="protein sequence ID" value="WOD14664.1"/>
    <property type="molecule type" value="Genomic_DNA"/>
</dbReference>
<evidence type="ECO:0008006" key="3">
    <source>
        <dbReference type="Google" id="ProtNLM"/>
    </source>
</evidence>
<evidence type="ECO:0000313" key="1">
    <source>
        <dbReference type="EMBL" id="WOD14664.1"/>
    </source>
</evidence>
<reference evidence="1 2" key="1">
    <citation type="submission" date="2023-10" db="EMBL/GenBank/DDBJ databases">
        <title>Surface-active antibiotics is a multifunctional adaptation for post-fire microbes.</title>
        <authorList>
            <person name="Liu M.D."/>
            <person name="Du Y."/>
            <person name="Koupaei S.K."/>
            <person name="Kim N.R."/>
            <person name="Zhang W."/>
            <person name="Traxler M.F."/>
        </authorList>
    </citation>
    <scope>NUCLEOTIDE SEQUENCE [LARGE SCALE GENOMIC DNA]</scope>
    <source>
        <strain evidence="1 2">F3</strain>
    </source>
</reference>
<sequence length="156" mass="17585">MAELFFGFDHPVHRSLAQLPVVQRKQAFDCGGVLLPDHPPGAFRGQYDGVSERRLSVFVTCKRQLPKAHALKVVSPIHRTQQRVDLMPVAAVASASSQRKMMRERDVARGLRRHLIMATVCDHTSALVSNIQRFFATVSQHWRVLDQARLIFGFGT</sequence>
<dbReference type="RefSeq" id="WP_317016625.1">
    <property type="nucleotide sequence ID" value="NZ_CP136511.1"/>
</dbReference>
<name>A0ABZ0EDY1_9BURK</name>